<name>A0A556N7N8_9FLAO</name>
<dbReference type="PROSITE" id="PS50109">
    <property type="entry name" value="HIS_KIN"/>
    <property type="match status" value="1"/>
</dbReference>
<dbReference type="Pfam" id="PF00672">
    <property type="entry name" value="HAMP"/>
    <property type="match status" value="1"/>
</dbReference>
<evidence type="ECO:0000256" key="1">
    <source>
        <dbReference type="ARBA" id="ARBA00000085"/>
    </source>
</evidence>
<dbReference type="Pfam" id="PF00512">
    <property type="entry name" value="HisKA"/>
    <property type="match status" value="1"/>
</dbReference>
<dbReference type="InterPro" id="IPR050428">
    <property type="entry name" value="TCS_sensor_his_kinase"/>
</dbReference>
<dbReference type="InterPro" id="IPR003660">
    <property type="entry name" value="HAMP_dom"/>
</dbReference>
<keyword evidence="9" id="KW-0902">Two-component regulatory system</keyword>
<dbReference type="SUPFAM" id="SSF47384">
    <property type="entry name" value="Homodimeric domain of signal transducing histidine kinase"/>
    <property type="match status" value="1"/>
</dbReference>
<keyword evidence="4" id="KW-0597">Phosphoprotein</keyword>
<dbReference type="SUPFAM" id="SSF55874">
    <property type="entry name" value="ATPase domain of HSP90 chaperone/DNA topoisomerase II/histidine kinase"/>
    <property type="match status" value="1"/>
</dbReference>
<evidence type="ECO:0000259" key="13">
    <source>
        <dbReference type="PROSITE" id="PS50885"/>
    </source>
</evidence>
<reference evidence="14 15" key="1">
    <citation type="submission" date="2019-07" db="EMBL/GenBank/DDBJ databases">
        <authorList>
            <person name="Huq M.A."/>
        </authorList>
    </citation>
    <scope>NUCLEOTIDE SEQUENCE [LARGE SCALE GENOMIC DNA]</scope>
    <source>
        <strain evidence="14 15">MAH-3</strain>
    </source>
</reference>
<dbReference type="GO" id="GO:0005886">
    <property type="term" value="C:plasma membrane"/>
    <property type="evidence" value="ECO:0007669"/>
    <property type="project" value="TreeGrafter"/>
</dbReference>
<protein>
    <recommendedName>
        <fullName evidence="3">histidine kinase</fullName>
        <ecNumber evidence="3">2.7.13.3</ecNumber>
    </recommendedName>
</protein>
<dbReference type="Pfam" id="PF02518">
    <property type="entry name" value="HATPase_c"/>
    <property type="match status" value="1"/>
</dbReference>
<evidence type="ECO:0000313" key="14">
    <source>
        <dbReference type="EMBL" id="TSJ48039.1"/>
    </source>
</evidence>
<dbReference type="InterPro" id="IPR036890">
    <property type="entry name" value="HATPase_C_sf"/>
</dbReference>
<dbReference type="Gene3D" id="6.10.340.10">
    <property type="match status" value="1"/>
</dbReference>
<dbReference type="Gene3D" id="3.30.565.10">
    <property type="entry name" value="Histidine kinase-like ATPase, C-terminal domain"/>
    <property type="match status" value="1"/>
</dbReference>
<dbReference type="PROSITE" id="PS50885">
    <property type="entry name" value="HAMP"/>
    <property type="match status" value="1"/>
</dbReference>
<evidence type="ECO:0000313" key="15">
    <source>
        <dbReference type="Proteomes" id="UP000316008"/>
    </source>
</evidence>
<evidence type="ECO:0000256" key="4">
    <source>
        <dbReference type="ARBA" id="ARBA00022553"/>
    </source>
</evidence>
<gene>
    <name evidence="14" type="ORF">FO442_02595</name>
</gene>
<comment type="caution">
    <text evidence="14">The sequence shown here is derived from an EMBL/GenBank/DDBJ whole genome shotgun (WGS) entry which is preliminary data.</text>
</comment>
<dbReference type="EMBL" id="VLPL01000001">
    <property type="protein sequence ID" value="TSJ48039.1"/>
    <property type="molecule type" value="Genomic_DNA"/>
</dbReference>
<dbReference type="Gene3D" id="1.10.287.130">
    <property type="match status" value="1"/>
</dbReference>
<comment type="subcellular location">
    <subcellularLocation>
        <location evidence="2">Membrane</location>
    </subcellularLocation>
</comment>
<feature type="domain" description="HAMP" evidence="13">
    <location>
        <begin position="177"/>
        <end position="230"/>
    </location>
</feature>
<feature type="transmembrane region" description="Helical" evidence="11">
    <location>
        <begin position="7"/>
        <end position="29"/>
    </location>
</feature>
<keyword evidence="5" id="KW-0808">Transferase</keyword>
<dbReference type="RefSeq" id="WP_144331574.1">
    <property type="nucleotide sequence ID" value="NZ_VLPL01000001.1"/>
</dbReference>
<evidence type="ECO:0000256" key="10">
    <source>
        <dbReference type="ARBA" id="ARBA00023136"/>
    </source>
</evidence>
<organism evidence="14 15">
    <name type="scientific">Fluviicola chungangensis</name>
    <dbReference type="NCBI Taxonomy" id="2597671"/>
    <lineage>
        <taxon>Bacteria</taxon>
        <taxon>Pseudomonadati</taxon>
        <taxon>Bacteroidota</taxon>
        <taxon>Flavobacteriia</taxon>
        <taxon>Flavobacteriales</taxon>
        <taxon>Crocinitomicaceae</taxon>
        <taxon>Fluviicola</taxon>
    </lineage>
</organism>
<keyword evidence="10 11" id="KW-0472">Membrane</keyword>
<dbReference type="SMART" id="SM00387">
    <property type="entry name" value="HATPase_c"/>
    <property type="match status" value="1"/>
</dbReference>
<keyword evidence="15" id="KW-1185">Reference proteome</keyword>
<proteinExistence type="predicted"/>
<evidence type="ECO:0000256" key="7">
    <source>
        <dbReference type="ARBA" id="ARBA00022777"/>
    </source>
</evidence>
<dbReference type="FunFam" id="1.10.287.130:FF:000001">
    <property type="entry name" value="Two-component sensor histidine kinase"/>
    <property type="match status" value="1"/>
</dbReference>
<feature type="transmembrane region" description="Helical" evidence="11">
    <location>
        <begin position="152"/>
        <end position="175"/>
    </location>
</feature>
<dbReference type="Proteomes" id="UP000316008">
    <property type="component" value="Unassembled WGS sequence"/>
</dbReference>
<dbReference type="AlphaFoldDB" id="A0A556N7N8"/>
<keyword evidence="7 14" id="KW-0418">Kinase</keyword>
<comment type="catalytic activity">
    <reaction evidence="1">
        <text>ATP + protein L-histidine = ADP + protein N-phospho-L-histidine.</text>
        <dbReference type="EC" id="2.7.13.3"/>
    </reaction>
</comment>
<dbReference type="InterPro" id="IPR005467">
    <property type="entry name" value="His_kinase_dom"/>
</dbReference>
<dbReference type="CDD" id="cd06225">
    <property type="entry name" value="HAMP"/>
    <property type="match status" value="1"/>
</dbReference>
<dbReference type="PRINTS" id="PR00344">
    <property type="entry name" value="BCTRLSENSOR"/>
</dbReference>
<dbReference type="PANTHER" id="PTHR45436:SF5">
    <property type="entry name" value="SENSOR HISTIDINE KINASE TRCS"/>
    <property type="match status" value="1"/>
</dbReference>
<dbReference type="InterPro" id="IPR004358">
    <property type="entry name" value="Sig_transdc_His_kin-like_C"/>
</dbReference>
<keyword evidence="8 11" id="KW-1133">Transmembrane helix</keyword>
<dbReference type="OrthoDB" id="9781208at2"/>
<evidence type="ECO:0000256" key="8">
    <source>
        <dbReference type="ARBA" id="ARBA00022989"/>
    </source>
</evidence>
<dbReference type="EC" id="2.7.13.3" evidence="3"/>
<dbReference type="SMART" id="SM00304">
    <property type="entry name" value="HAMP"/>
    <property type="match status" value="1"/>
</dbReference>
<evidence type="ECO:0000256" key="2">
    <source>
        <dbReference type="ARBA" id="ARBA00004370"/>
    </source>
</evidence>
<keyword evidence="6 11" id="KW-0812">Transmembrane</keyword>
<dbReference type="PANTHER" id="PTHR45436">
    <property type="entry name" value="SENSOR HISTIDINE KINASE YKOH"/>
    <property type="match status" value="1"/>
</dbReference>
<dbReference type="SUPFAM" id="SSF158472">
    <property type="entry name" value="HAMP domain-like"/>
    <property type="match status" value="1"/>
</dbReference>
<dbReference type="InterPro" id="IPR003594">
    <property type="entry name" value="HATPase_dom"/>
</dbReference>
<sequence>MKIRTRIIWLLSSTFAVLVFLFGAIVYVLSSNYVFNDFYDRLETRTNTTIRIELDHRGDKEFVKEFKQEYLEKLPDEKSIVVELDELGNPILNSKQAKDDARFIQKVIQHKNAQERKGNLLKYGKCYVSKQGRKYVVYTTARNMYYTKYKNYLGGLLISLFFSAVFLIIMVSLWLSKRLIKPISDLSTSVHTIGTENLHFRIENKQEGDELGELIRTMNNMLDRLETSFETQNNFISNASHELNTPLTSIIGQADLMLSKDRSTEEYKTALNRILEEAEKLNKKTKALLFLAQTGFDGKKMTIESLRVDELIFETIETVNRIIPGNRIRFDFGSLPENLDVLEVKGNSQLLQLALSNVLLNASKYSENQEVRIYLTYSKESISIHVQDHGIGIPPQDLGHIYDPFFRASNTTSFEGYGIGLPLTRNIMRQHKGKIIVHSEEEKGTLVSLVIPYNS</sequence>
<feature type="domain" description="Histidine kinase" evidence="12">
    <location>
        <begin position="238"/>
        <end position="455"/>
    </location>
</feature>
<dbReference type="InterPro" id="IPR003661">
    <property type="entry name" value="HisK_dim/P_dom"/>
</dbReference>
<evidence type="ECO:0000256" key="6">
    <source>
        <dbReference type="ARBA" id="ARBA00022692"/>
    </source>
</evidence>
<evidence type="ECO:0000256" key="5">
    <source>
        <dbReference type="ARBA" id="ARBA00022679"/>
    </source>
</evidence>
<dbReference type="CDD" id="cd00082">
    <property type="entry name" value="HisKA"/>
    <property type="match status" value="1"/>
</dbReference>
<dbReference type="SMART" id="SM00388">
    <property type="entry name" value="HisKA"/>
    <property type="match status" value="1"/>
</dbReference>
<evidence type="ECO:0000256" key="11">
    <source>
        <dbReference type="SAM" id="Phobius"/>
    </source>
</evidence>
<dbReference type="GO" id="GO:0000155">
    <property type="term" value="F:phosphorelay sensor kinase activity"/>
    <property type="evidence" value="ECO:0007669"/>
    <property type="project" value="InterPro"/>
</dbReference>
<accession>A0A556N7N8</accession>
<evidence type="ECO:0000256" key="3">
    <source>
        <dbReference type="ARBA" id="ARBA00012438"/>
    </source>
</evidence>
<evidence type="ECO:0000256" key="9">
    <source>
        <dbReference type="ARBA" id="ARBA00023012"/>
    </source>
</evidence>
<evidence type="ECO:0000259" key="12">
    <source>
        <dbReference type="PROSITE" id="PS50109"/>
    </source>
</evidence>
<dbReference type="InterPro" id="IPR036097">
    <property type="entry name" value="HisK_dim/P_sf"/>
</dbReference>